<organism evidence="2 3">
    <name type="scientific">Cuscuta epithymum</name>
    <dbReference type="NCBI Taxonomy" id="186058"/>
    <lineage>
        <taxon>Eukaryota</taxon>
        <taxon>Viridiplantae</taxon>
        <taxon>Streptophyta</taxon>
        <taxon>Embryophyta</taxon>
        <taxon>Tracheophyta</taxon>
        <taxon>Spermatophyta</taxon>
        <taxon>Magnoliopsida</taxon>
        <taxon>eudicotyledons</taxon>
        <taxon>Gunneridae</taxon>
        <taxon>Pentapetalae</taxon>
        <taxon>asterids</taxon>
        <taxon>lamiids</taxon>
        <taxon>Solanales</taxon>
        <taxon>Convolvulaceae</taxon>
        <taxon>Cuscuteae</taxon>
        <taxon>Cuscuta</taxon>
        <taxon>Cuscuta subgen. Cuscuta</taxon>
    </lineage>
</organism>
<dbReference type="InterPro" id="IPR001810">
    <property type="entry name" value="F-box_dom"/>
</dbReference>
<name>A0AAV0DJY2_9ASTE</name>
<dbReference type="Proteomes" id="UP001152523">
    <property type="component" value="Unassembled WGS sequence"/>
</dbReference>
<keyword evidence="3" id="KW-1185">Reference proteome</keyword>
<evidence type="ECO:0000313" key="2">
    <source>
        <dbReference type="EMBL" id="CAH9103394.1"/>
    </source>
</evidence>
<dbReference type="AlphaFoldDB" id="A0AAV0DJY2"/>
<dbReference type="SMART" id="SM00256">
    <property type="entry name" value="FBOX"/>
    <property type="match status" value="1"/>
</dbReference>
<evidence type="ECO:0000259" key="1">
    <source>
        <dbReference type="SMART" id="SM00256"/>
    </source>
</evidence>
<proteinExistence type="predicted"/>
<dbReference type="Pfam" id="PF12937">
    <property type="entry name" value="F-box-like"/>
    <property type="match status" value="1"/>
</dbReference>
<comment type="caution">
    <text evidence="2">The sequence shown here is derived from an EMBL/GenBank/DDBJ whole genome shotgun (WGS) entry which is preliminary data.</text>
</comment>
<dbReference type="EMBL" id="CAMAPF010000121">
    <property type="protein sequence ID" value="CAH9103394.1"/>
    <property type="molecule type" value="Genomic_DNA"/>
</dbReference>
<dbReference type="PANTHER" id="PTHR31672:SF13">
    <property type="entry name" value="F-BOX PROTEIN CPR30-LIKE"/>
    <property type="match status" value="1"/>
</dbReference>
<dbReference type="InterPro" id="IPR036047">
    <property type="entry name" value="F-box-like_dom_sf"/>
</dbReference>
<accession>A0AAV0DJY2</accession>
<protein>
    <recommendedName>
        <fullName evidence="1">F-box domain-containing protein</fullName>
    </recommendedName>
</protein>
<dbReference type="PANTHER" id="PTHR31672">
    <property type="entry name" value="BNACNNG10540D PROTEIN"/>
    <property type="match status" value="1"/>
</dbReference>
<reference evidence="2" key="1">
    <citation type="submission" date="2022-07" db="EMBL/GenBank/DDBJ databases">
        <authorList>
            <person name="Macas J."/>
            <person name="Novak P."/>
            <person name="Neumann P."/>
        </authorList>
    </citation>
    <scope>NUCLEOTIDE SEQUENCE</scope>
</reference>
<feature type="domain" description="F-box" evidence="1">
    <location>
        <begin position="33"/>
        <end position="73"/>
    </location>
</feature>
<dbReference type="Gene3D" id="1.20.1280.50">
    <property type="match status" value="1"/>
</dbReference>
<gene>
    <name evidence="2" type="ORF">CEPIT_LOCUS16416</name>
</gene>
<evidence type="ECO:0000313" key="3">
    <source>
        <dbReference type="Proteomes" id="UP001152523"/>
    </source>
</evidence>
<dbReference type="InterPro" id="IPR013187">
    <property type="entry name" value="F-box-assoc_dom_typ3"/>
</dbReference>
<sequence length="398" mass="46290">MDLPKPKKRSNRLLLKQKKEVAEDEPKNIFGHLPPEIAKDILSRLPNVKSIFQFRSVCRSWELWSHDSHVFRMHFSRSSSSTRSKLLYFYSSYKNELHFVEFSDINEDGLIASKIQNAFVDLTPRAFSVLGSSNGIMILQDLHNWRWNCLYNPFTRDYKLVPEIDGSSSYSYWWAACHPLTNDYKIFAIRPTYDLDEFRSIAYVYCLSRNEWTRLGEFSFKVEDQSENQGVLVNGKLHCLTVQNKGKLTRFLNITSIAIMDYSVKDVPMPVEVIFRNSKRSQLAVLGGCLSVGVRRVDSRMHIWVMKTYEVESSWVKQYVFGAEFLKFDRNWRTRGEEMLRIVCLLNNEEILLAYDGHGQGNLISYNVVTKGYKTLTFGRTLPTTSFRSTVDTCCWSA</sequence>
<dbReference type="InterPro" id="IPR050796">
    <property type="entry name" value="SCF_F-box_component"/>
</dbReference>
<dbReference type="Pfam" id="PF08268">
    <property type="entry name" value="FBA_3"/>
    <property type="match status" value="1"/>
</dbReference>
<dbReference type="SUPFAM" id="SSF81383">
    <property type="entry name" value="F-box domain"/>
    <property type="match status" value="1"/>
</dbReference>